<dbReference type="Pfam" id="PF05729">
    <property type="entry name" value="NACHT"/>
    <property type="match status" value="1"/>
</dbReference>
<accession>A0A4D8PZU6</accession>
<gene>
    <name evidence="3" type="ORF">D3867_14625</name>
</gene>
<dbReference type="InterPro" id="IPR027417">
    <property type="entry name" value="P-loop_NTPase"/>
</dbReference>
<name>A0A4D8PZU6_AZOBR</name>
<protein>
    <submittedName>
        <fullName evidence="3">NACHT domain-containing protein</fullName>
    </submittedName>
</protein>
<reference evidence="3 4" key="1">
    <citation type="submission" date="2018-09" db="EMBL/GenBank/DDBJ databases">
        <title>Whole genome based analysis of evolution and adaptive divergence in Indian and Brazilian strains of Azospirillum brasilense.</title>
        <authorList>
            <person name="Singh C."/>
            <person name="Tripathi A.K."/>
        </authorList>
    </citation>
    <scope>NUCLEOTIDE SEQUENCE [LARGE SCALE GENOMIC DNA]</scope>
    <source>
        <strain evidence="3 4">MTCC4036</strain>
        <plasmid evidence="3 4">p1</plasmid>
    </source>
</reference>
<dbReference type="AlphaFoldDB" id="A0A4D8PZU6"/>
<proteinExistence type="predicted"/>
<feature type="region of interest" description="Disordered" evidence="1">
    <location>
        <begin position="1"/>
        <end position="34"/>
    </location>
</feature>
<evidence type="ECO:0000256" key="1">
    <source>
        <dbReference type="SAM" id="MobiDB-lite"/>
    </source>
</evidence>
<evidence type="ECO:0000313" key="3">
    <source>
        <dbReference type="EMBL" id="QCO03335.1"/>
    </source>
</evidence>
<evidence type="ECO:0000259" key="2">
    <source>
        <dbReference type="Pfam" id="PF05729"/>
    </source>
</evidence>
<sequence>MLGLTDDTGPLPYFPAKLGTPVQHPSEGDRKDGRIGSQHYEAWRESFAIEPTSWTERSEAEAFTERKRGGGYFHVIVGEPGAGKTRLLEEWFRRWWTGEAGSLSFGMRVPVLVRLRQLESADARLNPDQLADQLWDLAQADARLLTPNVAHLYRPERARLFRPVWLLDGLDELSSGAPLEDWLRAIAILPGDVVATCRTVVWQAERAISGGVRPRRVETILPLRTDADRARFLHPALRDGADHLTALLGRHAALSPLAGNPLLLGLAELLWRETPDFLPASRAEFYRRAVAVLWRRRVSSHLRNRTGDRDRVLERLAEQMDGFFCFTI</sequence>
<dbReference type="Proteomes" id="UP000298596">
    <property type="component" value="Plasmid p1"/>
</dbReference>
<dbReference type="Gene3D" id="3.40.50.300">
    <property type="entry name" value="P-loop containing nucleotide triphosphate hydrolases"/>
    <property type="match status" value="1"/>
</dbReference>
<evidence type="ECO:0000313" key="4">
    <source>
        <dbReference type="Proteomes" id="UP000298596"/>
    </source>
</evidence>
<keyword evidence="3" id="KW-0614">Plasmid</keyword>
<dbReference type="InterPro" id="IPR007111">
    <property type="entry name" value="NACHT_NTPase"/>
</dbReference>
<organism evidence="3 4">
    <name type="scientific">Azospirillum brasilense</name>
    <dbReference type="NCBI Taxonomy" id="192"/>
    <lineage>
        <taxon>Bacteria</taxon>
        <taxon>Pseudomonadati</taxon>
        <taxon>Pseudomonadota</taxon>
        <taxon>Alphaproteobacteria</taxon>
        <taxon>Rhodospirillales</taxon>
        <taxon>Azospirillaceae</taxon>
        <taxon>Azospirillum</taxon>
    </lineage>
</organism>
<dbReference type="EMBL" id="CP032331">
    <property type="protein sequence ID" value="QCO03335.1"/>
    <property type="molecule type" value="Genomic_DNA"/>
</dbReference>
<geneLocation type="plasmid" evidence="3">
    <name>p1</name>
</geneLocation>
<feature type="domain" description="NACHT" evidence="2">
    <location>
        <begin position="75"/>
        <end position="204"/>
    </location>
</feature>